<gene>
    <name evidence="1" type="ORF">PAECIP111894_05707</name>
</gene>
<dbReference type="EMBL" id="CAKMAB010000058">
    <property type="protein sequence ID" value="CAH1059498.1"/>
    <property type="molecule type" value="Genomic_DNA"/>
</dbReference>
<sequence length="389" mass="43191">MNKNIKLVSLVVILCVAVGIPSVLYAGTRTENKVSEELTSKIENNTEIIRGNHPRKEGLWPQYTGLNTALRGNIIFSDIITPDALFENWKGEKIETHDLSKQTAENYDSTHNHYQNLLSEVMNFKEDTNAVSIWGDSAAIANNSKAWGGFLSARSDYKTFLENETYKKYVPEGINLEEYSQENYDAQLVGLEIDVLNGGKPGIYPNKSKTGLQIVGFGNSNSMAIEVRNEDTDKNVAKRNGAWESGIYFKNSMAEYGRLIVADFDKAKIGLDFRNALFSEGAAQFRSEGVGTGVLLNGGKSGEIYGGLRWTGFQHPENWLTLRAGEGGIRIASNDNTKELIAVDNNGGIYLNGDVYINGRKLNDLVDLDTKVNDLEKQIEELKKMILNK</sequence>
<dbReference type="Proteomes" id="UP000838749">
    <property type="component" value="Unassembled WGS sequence"/>
</dbReference>
<proteinExistence type="predicted"/>
<reference evidence="1" key="1">
    <citation type="submission" date="2021-12" db="EMBL/GenBank/DDBJ databases">
        <authorList>
            <person name="Criscuolo A."/>
        </authorList>
    </citation>
    <scope>NUCLEOTIDE SEQUENCE</scope>
    <source>
        <strain evidence="1">CIP111894</strain>
    </source>
</reference>
<keyword evidence="2" id="KW-1185">Reference proteome</keyword>
<evidence type="ECO:0000313" key="1">
    <source>
        <dbReference type="EMBL" id="CAH1059498.1"/>
    </source>
</evidence>
<accession>A0ABM9BN20</accession>
<protein>
    <submittedName>
        <fullName evidence="1">Uncharacterized protein</fullName>
    </submittedName>
</protein>
<name>A0ABM9BN20_9BACL</name>
<comment type="caution">
    <text evidence="1">The sequence shown here is derived from an EMBL/GenBank/DDBJ whole genome shotgun (WGS) entry which is preliminary data.</text>
</comment>
<organism evidence="1 2">
    <name type="scientific">Paenibacillus pseudetheri</name>
    <dbReference type="NCBI Taxonomy" id="2897682"/>
    <lineage>
        <taxon>Bacteria</taxon>
        <taxon>Bacillati</taxon>
        <taxon>Bacillota</taxon>
        <taxon>Bacilli</taxon>
        <taxon>Bacillales</taxon>
        <taxon>Paenibacillaceae</taxon>
        <taxon>Paenibacillus</taxon>
    </lineage>
</organism>
<evidence type="ECO:0000313" key="2">
    <source>
        <dbReference type="Proteomes" id="UP000838749"/>
    </source>
</evidence>
<dbReference type="RefSeq" id="WP_234541472.1">
    <property type="nucleotide sequence ID" value="NZ_CAKMAB010000058.1"/>
</dbReference>